<reference evidence="2" key="1">
    <citation type="journal article" date="2021" name="Mol. Plant Microbe Interact.">
        <title>Complete Genome Sequence of the Plant-Pathogenic Fungus Colletotrichum lupini.</title>
        <authorList>
            <person name="Baroncelli R."/>
            <person name="Pensec F."/>
            <person name="Da Lio D."/>
            <person name="Boufleur T."/>
            <person name="Vicente I."/>
            <person name="Sarrocco S."/>
            <person name="Picot A."/>
            <person name="Baraldi E."/>
            <person name="Sukno S."/>
            <person name="Thon M."/>
            <person name="Le Floch G."/>
        </authorList>
    </citation>
    <scope>NUCLEOTIDE SEQUENCE</scope>
    <source>
        <strain evidence="2">IMI 504893</strain>
    </source>
</reference>
<protein>
    <submittedName>
        <fullName evidence="2">Uncharacterized protein</fullName>
    </submittedName>
</protein>
<feature type="region of interest" description="Disordered" evidence="1">
    <location>
        <begin position="289"/>
        <end position="326"/>
    </location>
</feature>
<dbReference type="GeneID" id="73336210"/>
<evidence type="ECO:0000313" key="2">
    <source>
        <dbReference type="EMBL" id="UQC75512.1"/>
    </source>
</evidence>
<gene>
    <name evidence="2" type="ORF">CLUP02_02166</name>
</gene>
<dbReference type="EMBL" id="CP019471">
    <property type="protein sequence ID" value="UQC75512.1"/>
    <property type="molecule type" value="Genomic_DNA"/>
</dbReference>
<evidence type="ECO:0000313" key="3">
    <source>
        <dbReference type="Proteomes" id="UP000830671"/>
    </source>
</evidence>
<dbReference type="Proteomes" id="UP000830671">
    <property type="component" value="Chromosome 1"/>
</dbReference>
<sequence>MQKARGPDANGIAHGKLPTNSIRAFLIFCISPIFSPSFGPFTPVPFLPFSKLPSLHLSHPVCPSPVHPVPLSLILKPQAIGSHSASIAPVHRIHALIRIQQRTNPHSSLARAPSIPSVPLADRSSTIASWDTPVTRTPAPDAAPSHLAQLAPFQSVFCCSSTNTSTSGTTGYKQKLRVLGLPPSDNGRRQTAPSSSHYTNIPRLSHSQQPSDNWMLFRQPTKDVLFASGPVTVMINDLYIFRPTRSLLACENLKHRQRYLTRKAAHPPLCYANITDSPRSFAARVLGSQAADPNGSSSCQGRMLHNHEDSSTTGPLGRINNADRSQEEVYSATPNSRQVLVSTHTPLRLSTGLKQQNTDACGHQMDNCGSPGPAVLQRELASLSFLSDNYGP</sequence>
<dbReference type="KEGG" id="clup:CLUP02_02166"/>
<feature type="compositionally biased region" description="Polar residues" evidence="1">
    <location>
        <begin position="189"/>
        <end position="199"/>
    </location>
</feature>
<organism evidence="2 3">
    <name type="scientific">Colletotrichum lupini</name>
    <dbReference type="NCBI Taxonomy" id="145971"/>
    <lineage>
        <taxon>Eukaryota</taxon>
        <taxon>Fungi</taxon>
        <taxon>Dikarya</taxon>
        <taxon>Ascomycota</taxon>
        <taxon>Pezizomycotina</taxon>
        <taxon>Sordariomycetes</taxon>
        <taxon>Hypocreomycetidae</taxon>
        <taxon>Glomerellales</taxon>
        <taxon>Glomerellaceae</taxon>
        <taxon>Colletotrichum</taxon>
        <taxon>Colletotrichum acutatum species complex</taxon>
    </lineage>
</organism>
<name>A0A9Q8SFE4_9PEZI</name>
<accession>A0A9Q8SFE4</accession>
<evidence type="ECO:0000256" key="1">
    <source>
        <dbReference type="SAM" id="MobiDB-lite"/>
    </source>
</evidence>
<keyword evidence="3" id="KW-1185">Reference proteome</keyword>
<proteinExistence type="predicted"/>
<dbReference type="AlphaFoldDB" id="A0A9Q8SFE4"/>
<feature type="region of interest" description="Disordered" evidence="1">
    <location>
        <begin position="181"/>
        <end position="208"/>
    </location>
</feature>
<dbReference type="RefSeq" id="XP_049137157.1">
    <property type="nucleotide sequence ID" value="XM_049281200.1"/>
</dbReference>